<dbReference type="Proteomes" id="UP001418222">
    <property type="component" value="Unassembled WGS sequence"/>
</dbReference>
<evidence type="ECO:0000313" key="10">
    <source>
        <dbReference type="Proteomes" id="UP001418222"/>
    </source>
</evidence>
<accession>A0AAP0FX10</accession>
<evidence type="ECO:0000256" key="6">
    <source>
        <dbReference type="RuleBase" id="RU000682"/>
    </source>
</evidence>
<organism evidence="9 10">
    <name type="scientific">Platanthera zijinensis</name>
    <dbReference type="NCBI Taxonomy" id="2320716"/>
    <lineage>
        <taxon>Eukaryota</taxon>
        <taxon>Viridiplantae</taxon>
        <taxon>Streptophyta</taxon>
        <taxon>Embryophyta</taxon>
        <taxon>Tracheophyta</taxon>
        <taxon>Spermatophyta</taxon>
        <taxon>Magnoliopsida</taxon>
        <taxon>Liliopsida</taxon>
        <taxon>Asparagales</taxon>
        <taxon>Orchidaceae</taxon>
        <taxon>Orchidoideae</taxon>
        <taxon>Orchideae</taxon>
        <taxon>Orchidinae</taxon>
        <taxon>Platanthera</taxon>
    </lineage>
</organism>
<gene>
    <name evidence="9" type="primary">HOX19</name>
    <name evidence="9" type="ORF">KSP39_PZI020659</name>
</gene>
<evidence type="ECO:0000256" key="4">
    <source>
        <dbReference type="ARBA" id="ARBA00023163"/>
    </source>
</evidence>
<dbReference type="Pfam" id="PF00046">
    <property type="entry name" value="Homeodomain"/>
    <property type="match status" value="1"/>
</dbReference>
<dbReference type="AlphaFoldDB" id="A0AAP0FX10"/>
<comment type="caution">
    <text evidence="9">The sequence shown here is derived from an EMBL/GenBank/DDBJ whole genome shotgun (WGS) entry which is preliminary data.</text>
</comment>
<dbReference type="PANTHER" id="PTHR45714">
    <property type="entry name" value="HOMEOBOX-LEUCINE ZIPPER PROTEIN HAT14"/>
    <property type="match status" value="1"/>
</dbReference>
<keyword evidence="5 6" id="KW-0238">DNA-binding</keyword>
<protein>
    <submittedName>
        <fullName evidence="9">Homeobox-leucine zipper protein HOX19</fullName>
    </submittedName>
</protein>
<evidence type="ECO:0000256" key="1">
    <source>
        <dbReference type="ARBA" id="ARBA00004123"/>
    </source>
</evidence>
<feature type="domain" description="Homeobox" evidence="8">
    <location>
        <begin position="45"/>
        <end position="107"/>
    </location>
</feature>
<keyword evidence="10" id="KW-1185">Reference proteome</keyword>
<dbReference type="SUPFAM" id="SSF46689">
    <property type="entry name" value="Homeodomain-like"/>
    <property type="match status" value="1"/>
</dbReference>
<dbReference type="GO" id="GO:0043565">
    <property type="term" value="F:sequence-specific DNA binding"/>
    <property type="evidence" value="ECO:0007669"/>
    <property type="project" value="InterPro"/>
</dbReference>
<dbReference type="Pfam" id="PF02183">
    <property type="entry name" value="HALZ"/>
    <property type="match status" value="1"/>
</dbReference>
<comment type="similarity">
    <text evidence="2">Belongs to the HD-ZIP homeobox family. Class II subfamily.</text>
</comment>
<dbReference type="Gene3D" id="1.10.10.60">
    <property type="entry name" value="Homeodomain-like"/>
    <property type="match status" value="1"/>
</dbReference>
<keyword evidence="4" id="KW-0804">Transcription</keyword>
<proteinExistence type="inferred from homology"/>
<dbReference type="InterPro" id="IPR009057">
    <property type="entry name" value="Homeodomain-like_sf"/>
</dbReference>
<dbReference type="GO" id="GO:0005634">
    <property type="term" value="C:nucleus"/>
    <property type="evidence" value="ECO:0007669"/>
    <property type="project" value="UniProtKB-SubCell"/>
</dbReference>
<dbReference type="SMART" id="SM00340">
    <property type="entry name" value="HALZ"/>
    <property type="match status" value="1"/>
</dbReference>
<feature type="coiled-coil region" evidence="7">
    <location>
        <begin position="113"/>
        <end position="140"/>
    </location>
</feature>
<dbReference type="GO" id="GO:0006355">
    <property type="term" value="P:regulation of DNA-templated transcription"/>
    <property type="evidence" value="ECO:0007669"/>
    <property type="project" value="InterPro"/>
</dbReference>
<dbReference type="CDD" id="cd00086">
    <property type="entry name" value="homeodomain"/>
    <property type="match status" value="1"/>
</dbReference>
<keyword evidence="3" id="KW-0805">Transcription regulation</keyword>
<feature type="DNA-binding region" description="Homeobox" evidence="5">
    <location>
        <begin position="47"/>
        <end position="108"/>
    </location>
</feature>
<evidence type="ECO:0000256" key="3">
    <source>
        <dbReference type="ARBA" id="ARBA00023015"/>
    </source>
</evidence>
<dbReference type="PANTHER" id="PTHR45714:SF34">
    <property type="entry name" value="HOMEOBOX-LEUCINE ZIPPER PROTEIN HAT9"/>
    <property type="match status" value="1"/>
</dbReference>
<name>A0AAP0FX10_9ASPA</name>
<keyword evidence="5 6" id="KW-0371">Homeobox</keyword>
<keyword evidence="7" id="KW-0175">Coiled coil</keyword>
<dbReference type="SMART" id="SM00389">
    <property type="entry name" value="HOX"/>
    <property type="match status" value="1"/>
</dbReference>
<keyword evidence="5 6" id="KW-0539">Nucleus</keyword>
<sequence>MSSFSATNIIKRRGTCTSASARRRKFKLQRRASLRVSADEEDDEAAAAPKKLLLTKEQSALLEGRFKEHTTLNPVQKQKQTPAKQLNLRPCQIEVWFHNRRARTKLKQTEVDCDFLMRCYEALTEENRRLQKELDEMKTLKFAAVPRPPPLFVQQCQRRLLFFCAAASPEPAIEKLPLTVLMMQWSLPVEGCR</sequence>
<comment type="subcellular location">
    <subcellularLocation>
        <location evidence="1 5 6">Nucleus</location>
    </subcellularLocation>
</comment>
<evidence type="ECO:0000259" key="8">
    <source>
        <dbReference type="PROSITE" id="PS50071"/>
    </source>
</evidence>
<dbReference type="InterPro" id="IPR050762">
    <property type="entry name" value="HD-ZIP_Homeobox_LZ_Class_II"/>
</dbReference>
<dbReference type="InterPro" id="IPR001356">
    <property type="entry name" value="HD"/>
</dbReference>
<evidence type="ECO:0000256" key="7">
    <source>
        <dbReference type="SAM" id="Coils"/>
    </source>
</evidence>
<evidence type="ECO:0000256" key="2">
    <source>
        <dbReference type="ARBA" id="ARBA00006074"/>
    </source>
</evidence>
<dbReference type="EMBL" id="JBBWWQ010000018">
    <property type="protein sequence ID" value="KAK8921577.1"/>
    <property type="molecule type" value="Genomic_DNA"/>
</dbReference>
<reference evidence="9 10" key="1">
    <citation type="journal article" date="2022" name="Nat. Plants">
        <title>Genomes of leafy and leafless Platanthera orchids illuminate the evolution of mycoheterotrophy.</title>
        <authorList>
            <person name="Li M.H."/>
            <person name="Liu K.W."/>
            <person name="Li Z."/>
            <person name="Lu H.C."/>
            <person name="Ye Q.L."/>
            <person name="Zhang D."/>
            <person name="Wang J.Y."/>
            <person name="Li Y.F."/>
            <person name="Zhong Z.M."/>
            <person name="Liu X."/>
            <person name="Yu X."/>
            <person name="Liu D.K."/>
            <person name="Tu X.D."/>
            <person name="Liu B."/>
            <person name="Hao Y."/>
            <person name="Liao X.Y."/>
            <person name="Jiang Y.T."/>
            <person name="Sun W.H."/>
            <person name="Chen J."/>
            <person name="Chen Y.Q."/>
            <person name="Ai Y."/>
            <person name="Zhai J.W."/>
            <person name="Wu S.S."/>
            <person name="Zhou Z."/>
            <person name="Hsiao Y.Y."/>
            <person name="Wu W.L."/>
            <person name="Chen Y.Y."/>
            <person name="Lin Y.F."/>
            <person name="Hsu J.L."/>
            <person name="Li C.Y."/>
            <person name="Wang Z.W."/>
            <person name="Zhao X."/>
            <person name="Zhong W.Y."/>
            <person name="Ma X.K."/>
            <person name="Ma L."/>
            <person name="Huang J."/>
            <person name="Chen G.Z."/>
            <person name="Huang M.Z."/>
            <person name="Huang L."/>
            <person name="Peng D.H."/>
            <person name="Luo Y.B."/>
            <person name="Zou S.Q."/>
            <person name="Chen S.P."/>
            <person name="Lan S."/>
            <person name="Tsai W.C."/>
            <person name="Van de Peer Y."/>
            <person name="Liu Z.J."/>
        </authorList>
    </citation>
    <scope>NUCLEOTIDE SEQUENCE [LARGE SCALE GENOMIC DNA]</scope>
    <source>
        <strain evidence="9">Lor287</strain>
    </source>
</reference>
<dbReference type="InterPro" id="IPR003106">
    <property type="entry name" value="Leu_zip_homeo"/>
</dbReference>
<evidence type="ECO:0000313" key="9">
    <source>
        <dbReference type="EMBL" id="KAK8921577.1"/>
    </source>
</evidence>
<dbReference type="PROSITE" id="PS50071">
    <property type="entry name" value="HOMEOBOX_2"/>
    <property type="match status" value="1"/>
</dbReference>
<evidence type="ECO:0000256" key="5">
    <source>
        <dbReference type="PROSITE-ProRule" id="PRU00108"/>
    </source>
</evidence>